<feature type="region of interest" description="Disordered" evidence="2">
    <location>
        <begin position="1855"/>
        <end position="1880"/>
    </location>
</feature>
<dbReference type="Pfam" id="PF25036">
    <property type="entry name" value="VPS13_VAB"/>
    <property type="match status" value="1"/>
</dbReference>
<feature type="region of interest" description="Disordered" evidence="2">
    <location>
        <begin position="1047"/>
        <end position="1067"/>
    </location>
</feature>
<dbReference type="PANTHER" id="PTHR16166:SF93">
    <property type="entry name" value="INTERMEMBRANE LIPID TRANSFER PROTEIN VPS13"/>
    <property type="match status" value="1"/>
</dbReference>
<comment type="similarity">
    <text evidence="1">Belongs to the VPS13 family.</text>
</comment>
<evidence type="ECO:0000313" key="4">
    <source>
        <dbReference type="EMBL" id="CAL5135067.1"/>
    </source>
</evidence>
<dbReference type="GO" id="GO:0045053">
    <property type="term" value="P:protein retention in Golgi apparatus"/>
    <property type="evidence" value="ECO:0007669"/>
    <property type="project" value="TreeGrafter"/>
</dbReference>
<evidence type="ECO:0000256" key="1">
    <source>
        <dbReference type="ARBA" id="ARBA00006545"/>
    </source>
</evidence>
<feature type="region of interest" description="Disordered" evidence="2">
    <location>
        <begin position="72"/>
        <end position="116"/>
    </location>
</feature>
<feature type="domain" description="Vacuolar protein sorting-associated protein 13 VPS13 adaptor binding" evidence="3">
    <location>
        <begin position="3658"/>
        <end position="4110"/>
    </location>
</feature>
<dbReference type="GO" id="GO:0006623">
    <property type="term" value="P:protein targeting to vacuole"/>
    <property type="evidence" value="ECO:0007669"/>
    <property type="project" value="TreeGrafter"/>
</dbReference>
<feature type="compositionally biased region" description="Basic and acidic residues" evidence="2">
    <location>
        <begin position="4664"/>
        <end position="4674"/>
    </location>
</feature>
<dbReference type="InterPro" id="IPR009543">
    <property type="entry name" value="VPS13_VAB"/>
</dbReference>
<dbReference type="Proteomes" id="UP001497525">
    <property type="component" value="Unassembled WGS sequence"/>
</dbReference>
<sequence length="5352" mass="593298">MVFGNRAEKEEWRPTRDKESCQVSGLRSIGRVSVRIPYTHLWSQPWQLLIDDIDIVAHPSAADLKVRLSEDDDVPLSESDQGAVSGTSNSATSLGATGANASASQPTTSTTNSNARLDQKSYLMQMEDKWWKAVHSTGVNDATALAAAVAMGSASDTSSWWSYMASFGYGIIRSLQIEIHNVHIRISQYAEGEDEGTSTVGNASFFPLDSPLRSSSSFGTFVVSLDHLTLTTSDVTLEPSSSAVNFLDDNQCKLIAVDGLSITWSDDDMYGSVNHTVEAGWTNKANLSSTPNLIYVLPPSRLTGRLRRRGVVQNQELASDTPRSDVYMDRKEEAGRQQRDTFFQIEFDTSLGNLLLQFSRGFCKAVVQMLEFTASQYRRVDQYNRRPTISILKGPRRWWQYAAGELRPHLRPYFNRSSVCRNLSALAREAKLNVDYVNEYTAYLLRGLRSTNEELPASLEASATQKNEELMTRERLDEEWPLGRIAALRLVAMRRAAARLNKTLNRIGRRYRSLSSVSSTNDEYSHSTIPQSVVISADSSGSVNSDLTEQSPCISVGSPSSTKSWYAWWRYSSWLGLRSIWSSPVVTTAEGLMEAYPNSKVTTSSLQNSSSVRNPSEPSTVKDAVLELLDELTLETGNLDNEVVGFNSAVSEVIIFRLSCHVDGCTIRLIEDDPAFLPDQMYMHPAILGVSGERMFFSFEVEPSSLSARFAASVESFTVCDERYAARASDSVSSSHQSSRTALFPLIVFPQVRESTADLPATNGTTTTSANSTPAGLFWLVYEVLPADENFDYSLKVRTDPLNVVYQPELIQCATSFLHAVASAASPNLEISARQQYQVIKERTRANIRAMLDETTPTSLDTIHRSEQWSSVDAVDRSTFQQNDRAHSASHSSRWRLSLDISAPRLLLPDRFHQAESTECSQTEAVTALVCNFGHLNVNNWPVEAKYSSSAVQRVFDGCTEESRDEDNEEEDLFLTPCGTPVSQSDAEDEPEDITEHKHPEGIRPRNGRKAVRNMYESYVIQLRDLHVLVGRLDELEGFGLWTSPQVAGRSEGGEKVPEREPPRKTSALQSPILTIGTSALLGRLCLVDRFSLRLLVSRRIVPFQQLARLQPELATSRFGYPPTFWLTLEQERCVLKLSDSKINNLLKCFNVKTDALTSSDENSSQVRSSSLDQSIPNSSRIALPMTQMSSATFGTHHRCTSTSLIQRKRVVATFCMNELIVQLAYKENPVAECHLEGLKTTWIRFTGKGAGYQGRVKIRSFSVADAMNMLGGDYDLIVAAHENVRLNTLGLLDVGSPSTENSGGGQHATSMNLAAQSSPNTEELRLPKGHAYPILDVSAKNKGAEEEGNLIRLYFDWAPECIDNADRIPALNASGTRNINLHLECLDLVCNPRTLGKISKLLQHLAFLLNILPHIFEQKANSGANESSISSTLPQNNEHLTAYNLQLSLKRFSVLLIRVFDSTTESFDPTKVNDEISLTVERIATAKLMGIKFTSSSDIYRRLISARIGEAQIFDLINTDPKHQCILSTGPCSARLTNPLPTRALSLSPAALSSQDDSFLPKEQSTTNQSASLIVQNGAPSSSRLEVSFCQTVYVHSGQIISEILSWSEDMFQRLSIPLQSALSPNIKSSDQSSTNSACLLAVLSSDVQIHFMEPMILIPSFCTPSSQAMLIRLSSLAISSEISLSSSPLASGRHATSSGLDIHFNNTDLVSLNFSKISELREQQPISSGQVFTFCTNLRNEEKNGVEHIIKSTTFSLSVHFLQKTTDELLPKWISSPVLNLSLVDMLSKCKMESDNQFSKWQSDLNEFVGRSVLPLDWLLLEAHFSDELHIRLTKLVCWQIIDTLEHMLPASSSKAGDRHLQTESSSQKPVEPSVQTDESVRTSNFAAYVYIPKLTLDIMAELDIDPVPLAQLQLTDLTAQGLRRLDKNATLNGARHVACRVSSAILTELLPPEHENRLSKSNKNPSPSFPHRLLLYSTPEPVTNVGSVHPDRRRSSNSLCRFPSTPNVSRLTECLGFRPSQLKGRLAGRRSLSLSLSAPKYLHESHREQHLAVSPPPAAQLHLLLLDHPNHYLPAKFSRAKRFGYLDLNSIVLRACPQAWVLLLDFFNFSENPHHILDMNAHRYAQPRANLDDQNRGSDVPLRPSNIPSEKFTNSVIMCDWKFARIILPSPARGDSLPKSRVSSSDLAAFSASLFKLRVFDQVADLSPHLFADMKCTPSVLITPAYLVEGSLYHPTLISAVSLFPRLIFWQIDAVSPQGSILYDCRFRCTDSMVAPAADEPLKASLNFLFLRSHVDNFQPSPDGEDAYLWARLAPAYYVHIHQWLITCINSILAFLQDRDLISRMRASTKGMKVSFEKSLIETSAPVGTRIRLDLIAEKPRIVIPVHVLSTQSIVLDVNKVELSNCFVNLCLSGEAWTSALRDLNTESDGFCLANIDKAVDCMICNKVPVSSPVTLSASSSSSAITDYRALQGACVSFLVSLSGRSFLSCSQEKMWISDSHGLADQCLVDRIHITLSCATFYNAEYCDAPDSAKSKPIDQNSLQFPKYTLRPSQRPDGKRLTLVDPTDLHFTVERNLCGSVSHSVADWYIASKFVGLQIHLNTHIYRVIRGLLSHNFGGGGDMEHDGKMDFGVTGIRSLVEHATIPSSQAAITGIPWDVIWLDFELKNLQFIFYSTPSHSETPSSSSDKVCAFGEVQFIDTNFSFKKQSSQRSVLELLSKDIRFVQTNASGSVNSPVRRDILSPTSEDAVTEGKSRQPADRYRFWVQYVSSTYQVLTKLYMFSMSLLFDYDWITRMKDVVFASPMLPDIPVSAIDLIRAARKNIRGTTRSIIARYQRSIDSVSDSPNLFDFRLQVKQSEITFQEKLFDPNSNSLIVQGTSFLSIRKQFELLSTCCTRAHFCLHGLSVCAHRAASLCKLLRFSHRPSVRMDSGRVDLVPYVEQVCSPLPQPPQRPQSPMWMPVGQQLSTGFATGSSVCFRSPWADTGSLMQPGFMHMSSLSQQRRPKLSLVCSTSTVSGVLSESTFQLYRNILTSVFEQIRVVTRSPGSASKDSEEKREGSKLHILRILQLPEWMLDAVSPHAHFFELTSELSLRFNESESGNFVPLFQIKIDEVNIVWRRAQSPSGVITTSGLQVKYYNRDLVTWEPALESWTCSVEWFRTLANDFQKSTRILFTSTEPLNLNLTVPLLHLIRKMMGSMSRKPSTLSIEDQKGQQTKLMDGTALQTFRPPFQLRNQTGSTVWYKMEFDNESTRAVDNTRYVPISSAKSLSSVDGSSSWREVKSVDSVVDLPYYSLESPPVSVNCNAGDADIALFARSPRLLVHVAGWKTAYPIALDRLGTFFRTLERDDADYELIGSEETDYSVKRGLPLFTRLVAEIVRTDSLRHVVILRSGLTITNDLPTGHSLSVGFQNLPSIRFSDDVWSSQLDDDDDATRQAVIQRYPLMTIESGQTAAVPLSWAAVSSCGLASLCFCPNVISTLPEQNTAESNSATEACYPTAYDWAAVYAPDSSSVESDGNASEGWMNPHETAIGHVPELPAEEVAKLMDWTRLKQPGEFMEAALVCRPSTASANIGLVGATLESVSPGLVATRPSSPLSLGLKPTHPFQRRTRGMITQPYNMCMAIVHDQFPPDPLWVGLSGSSPSPPNRLHPICLPGHHVTIGPLIRILNLLPCEMDYYFTDTSVTGTIVAGAEACVHELSPAATLGFGVKLEGFPTCEPLTIPPNAYNQKVLLRLQDLLGRPLELQVQVFTRANGARHLTVNAAVWLINDSGLPLVFAQSSSHLSSFSSSSFGSNIAAGQYEEHEQARSMTPLLFSFANKTEGYLLRARVGRGAKAAVETDKDGTKPKTQSRTSVADFHPVWSPGISLDKTGVDVLQLKVLSPSNRPSLVYHVGLEVRPGHGRHAATTIVTFKPRYVVENRAGLRLQLAQRYCLQTHTGHSVSLYHGCSQAFHWPRDDLDRLLCVRALLMDQKVTAEETNDWECEQQESKVQTVKTMWSGGFQIDRPSAFTLMLKMLPVDRIQDNLRQSFSGEYVSSVDRLFLRVVVVLRSATFHVVLEDANSLPPPFRLENASYVALSYQQEVSSLSSSSADLQTKKLQRNIDRNSESSTNENIPHPFSDSEEQKMQQPGFKKFDLPLDGHKVSSWLGGSVLSYLGPETTVPYALEEPHCQASLQLSVQGGLSATYNLEQIGLNKTLIYDNFVYMTVLGPLADTCFPGVRSNSLSYELVFDVHPGSHRVVHSAKVPGHRSQLWWLSDTGLIFHEGSSSPHEPGDPLARSRPNRQFVLDVDTKAQLTGRPMTRGEHALVHDAETARQFEVGCLIVAPLSKRRKNYQTWRIDQHGLLVNSALYCVQIYRLPTSYSSDTSNGDIAELIGTPVLAAKPRASATRLVSPSITPAIIFPLWLRPGSGRLRVFLYLDGMTRVLRIEDESDRSSLTADLDEGVVGSRRSAGDAMYRWGSPQLRSMDLSASTLGNATGRDTQSPSNAVALKGDNWREDEQFRILLLFPCGIGISVVSTFAEELIYASLLNVRFSFCRASSLKKMEDDQNTFASDVSADGLNVAGDVLQDSDSQWEGDEDSHNRDEVEESVSLKQWMGPIKKRHTLSDFFFLSIGHIQVDSQFLGASLPVLLFTQDFAETLLSSDHEVHRQSSHSRRRSIPRERTRKQQSESHPPLDNGSDGPSSSPTLTVTFQREVQDRWAVHLFKYFEINASPIIIQAEELLLLKLIQFTQLASTPSRSEIPASDVFDESVHQRSYQSPSATGGTLFWFDRFAINSIPLTLSVQTAKSSLNSSNLSGAKRLLPSLMSFTNAEVRLDSVERNHVLETGSYLFEHLVKHYQLQLRAHAVNIFGSVDFLGNPIGLINDLTSGISGLVELDVGSLIRHVAHGVGDSTAKVAGSVSHLLNAISLDEKHQYERAAILGVRPETSPLLHTWRSELEKASYAGGNPIAKPPKESLDDFELTRVPISLDLARASSSELSQLQTNDSFETTLPAFAPLTAGLRGFMHGLVGGMTSIVTQPYRGIREDQFKGFVYGVGRGLLGTVTKPLGGIFDLVSGAMTTLSEVARSSNHGRPRRRRPRRSGLSKYSLFPLDTYSLDKAITQLQLHRLTVFTSTRYDINTASQTQRSHSSQALEIGEEVRTEGELLHHRPALNGSLQPVSKIIETTVNGSWLSNIFQYPECVFDVLPVQESGVIAILTDRAIWCTQRRGKSAVSQSTFYLTEHATLMFTLPYQRLDNVSVRTATPLIDAPTSNKNSVYVVFSGDCGVSIQHLRCDHLSWGVVLTSQVKEAQFRFVQAAFSLFRPDLSPTSAVSSGESASLTAYCRYGVLLIQGHPLALAYAPVTK</sequence>
<protein>
    <recommendedName>
        <fullName evidence="3">Vacuolar protein sorting-associated protein 13 VPS13 adaptor binding domain-containing protein</fullName>
    </recommendedName>
</protein>
<feature type="compositionally biased region" description="Acidic residues" evidence="2">
    <location>
        <begin position="962"/>
        <end position="973"/>
    </location>
</feature>
<dbReference type="EMBL" id="CAXLJL010000245">
    <property type="protein sequence ID" value="CAL5135067.1"/>
    <property type="molecule type" value="Genomic_DNA"/>
</dbReference>
<feature type="region of interest" description="Disordered" evidence="2">
    <location>
        <begin position="4094"/>
        <end position="4127"/>
    </location>
</feature>
<reference evidence="4" key="1">
    <citation type="submission" date="2024-06" db="EMBL/GenBank/DDBJ databases">
        <authorList>
            <person name="Liu X."/>
            <person name="Lenzi L."/>
            <person name="Haldenby T S."/>
            <person name="Uol C."/>
        </authorList>
    </citation>
    <scope>NUCLEOTIDE SEQUENCE</scope>
</reference>
<dbReference type="InterPro" id="IPR026847">
    <property type="entry name" value="VPS13"/>
</dbReference>
<feature type="compositionally biased region" description="Basic and acidic residues" evidence="2">
    <location>
        <begin position="1052"/>
        <end position="1064"/>
    </location>
</feature>
<evidence type="ECO:0000256" key="2">
    <source>
        <dbReference type="SAM" id="MobiDB-lite"/>
    </source>
</evidence>
<accession>A0AAV2TI22</accession>
<comment type="caution">
    <text evidence="4">The sequence shown here is derived from an EMBL/GenBank/DDBJ whole genome shotgun (WGS) entry which is preliminary data.</text>
</comment>
<feature type="compositionally biased region" description="Basic and acidic residues" evidence="2">
    <location>
        <begin position="994"/>
        <end position="1004"/>
    </location>
</feature>
<gene>
    <name evidence="4" type="ORF">CDAUBV1_LOCUS9133</name>
</gene>
<dbReference type="PANTHER" id="PTHR16166">
    <property type="entry name" value="VACUOLAR PROTEIN SORTING-ASSOCIATED PROTEIN VPS13"/>
    <property type="match status" value="1"/>
</dbReference>
<evidence type="ECO:0000313" key="5">
    <source>
        <dbReference type="Proteomes" id="UP001497525"/>
    </source>
</evidence>
<feature type="compositionally biased region" description="Polar residues" evidence="2">
    <location>
        <begin position="78"/>
        <end position="116"/>
    </location>
</feature>
<organism evidence="4 5">
    <name type="scientific">Calicophoron daubneyi</name>
    <name type="common">Rumen fluke</name>
    <name type="synonym">Paramphistomum daubneyi</name>
    <dbReference type="NCBI Taxonomy" id="300641"/>
    <lineage>
        <taxon>Eukaryota</taxon>
        <taxon>Metazoa</taxon>
        <taxon>Spiralia</taxon>
        <taxon>Lophotrochozoa</taxon>
        <taxon>Platyhelminthes</taxon>
        <taxon>Trematoda</taxon>
        <taxon>Digenea</taxon>
        <taxon>Plagiorchiida</taxon>
        <taxon>Pronocephalata</taxon>
        <taxon>Paramphistomoidea</taxon>
        <taxon>Paramphistomidae</taxon>
        <taxon>Calicophoron</taxon>
    </lineage>
</organism>
<name>A0AAV2TI22_CALDB</name>
<feature type="region of interest" description="Disordered" evidence="2">
    <location>
        <begin position="962"/>
        <end position="1006"/>
    </location>
</feature>
<evidence type="ECO:0000259" key="3">
    <source>
        <dbReference type="Pfam" id="PF25036"/>
    </source>
</evidence>
<feature type="compositionally biased region" description="Polar residues" evidence="2">
    <location>
        <begin position="1865"/>
        <end position="1880"/>
    </location>
</feature>
<proteinExistence type="inferred from homology"/>
<feature type="region of interest" description="Disordered" evidence="2">
    <location>
        <begin position="4648"/>
        <end position="4693"/>
    </location>
</feature>